<evidence type="ECO:0000313" key="1">
    <source>
        <dbReference type="EMBL" id="KAH7974291.1"/>
    </source>
</evidence>
<name>A0ACB8DPJ3_DERSI</name>
<comment type="caution">
    <text evidence="1">The sequence shown here is derived from an EMBL/GenBank/DDBJ whole genome shotgun (WGS) entry which is preliminary data.</text>
</comment>
<gene>
    <name evidence="1" type="ORF">HPB49_013739</name>
</gene>
<accession>A0ACB8DPJ3</accession>
<dbReference type="EMBL" id="CM023479">
    <property type="protein sequence ID" value="KAH7974291.1"/>
    <property type="molecule type" value="Genomic_DNA"/>
</dbReference>
<protein>
    <submittedName>
        <fullName evidence="1">Uncharacterized protein</fullName>
    </submittedName>
</protein>
<keyword evidence="2" id="KW-1185">Reference proteome</keyword>
<sequence length="296" mass="32813">MADCYGSLANFANFAGRVHNITDDEAHRYAPPLYGHGVGIYRIPDRWRKALAVLKFCEDSRHSADMSGPVQRFRRTMHGFGSHVEMKTVEFLEKLENWHACAWCSVVSSEMLLLDCRHVICDLCYGGRRARIRNVKSRSSDVFCCEYFVSHSPFRPETGHPGGKRVRCINAGCGCDFVGALSALDEHLRKSCALYSATCSKCGDTFAYKDFRNHYTACSGKRGVFLRAVDTRSLLDNLGAAHGKLELAVASAEPDHDNALRDTVCLLSEQIARIQSQLDTAVPGHMTASSAPRMGK</sequence>
<dbReference type="Proteomes" id="UP000821865">
    <property type="component" value="Chromosome 10"/>
</dbReference>
<organism evidence="1 2">
    <name type="scientific">Dermacentor silvarum</name>
    <name type="common">Tick</name>
    <dbReference type="NCBI Taxonomy" id="543639"/>
    <lineage>
        <taxon>Eukaryota</taxon>
        <taxon>Metazoa</taxon>
        <taxon>Ecdysozoa</taxon>
        <taxon>Arthropoda</taxon>
        <taxon>Chelicerata</taxon>
        <taxon>Arachnida</taxon>
        <taxon>Acari</taxon>
        <taxon>Parasitiformes</taxon>
        <taxon>Ixodida</taxon>
        <taxon>Ixodoidea</taxon>
        <taxon>Ixodidae</taxon>
        <taxon>Rhipicephalinae</taxon>
        <taxon>Dermacentor</taxon>
    </lineage>
</organism>
<evidence type="ECO:0000313" key="2">
    <source>
        <dbReference type="Proteomes" id="UP000821865"/>
    </source>
</evidence>
<proteinExistence type="predicted"/>
<reference evidence="1" key="1">
    <citation type="submission" date="2020-05" db="EMBL/GenBank/DDBJ databases">
        <title>Large-scale comparative analyses of tick genomes elucidate their genetic diversity and vector capacities.</title>
        <authorList>
            <person name="Jia N."/>
            <person name="Wang J."/>
            <person name="Shi W."/>
            <person name="Du L."/>
            <person name="Sun Y."/>
            <person name="Zhan W."/>
            <person name="Jiang J."/>
            <person name="Wang Q."/>
            <person name="Zhang B."/>
            <person name="Ji P."/>
            <person name="Sakyi L.B."/>
            <person name="Cui X."/>
            <person name="Yuan T."/>
            <person name="Jiang B."/>
            <person name="Yang W."/>
            <person name="Lam T.T.-Y."/>
            <person name="Chang Q."/>
            <person name="Ding S."/>
            <person name="Wang X."/>
            <person name="Zhu J."/>
            <person name="Ruan X."/>
            <person name="Zhao L."/>
            <person name="Wei J."/>
            <person name="Que T."/>
            <person name="Du C."/>
            <person name="Cheng J."/>
            <person name="Dai P."/>
            <person name="Han X."/>
            <person name="Huang E."/>
            <person name="Gao Y."/>
            <person name="Liu J."/>
            <person name="Shao H."/>
            <person name="Ye R."/>
            <person name="Li L."/>
            <person name="Wei W."/>
            <person name="Wang X."/>
            <person name="Wang C."/>
            <person name="Yang T."/>
            <person name="Huo Q."/>
            <person name="Li W."/>
            <person name="Guo W."/>
            <person name="Chen H."/>
            <person name="Zhou L."/>
            <person name="Ni X."/>
            <person name="Tian J."/>
            <person name="Zhou Y."/>
            <person name="Sheng Y."/>
            <person name="Liu T."/>
            <person name="Pan Y."/>
            <person name="Xia L."/>
            <person name="Li J."/>
            <person name="Zhao F."/>
            <person name="Cao W."/>
        </authorList>
    </citation>
    <scope>NUCLEOTIDE SEQUENCE</scope>
    <source>
        <strain evidence="1">Dsil-2018</strain>
    </source>
</reference>